<dbReference type="PANTHER" id="PTHR47752">
    <property type="entry name" value="HTH-TYPE TRANSCRIPTIONAL REPRESSOR FABR"/>
    <property type="match status" value="1"/>
</dbReference>
<gene>
    <name evidence="5" type="ORF">BJ989_001719</name>
</gene>
<comment type="caution">
    <text evidence="5">The sequence shown here is derived from an EMBL/GenBank/DDBJ whole genome shotgun (WGS) entry which is preliminary data.</text>
</comment>
<feature type="region of interest" description="Disordered" evidence="3">
    <location>
        <begin position="1"/>
        <end position="28"/>
    </location>
</feature>
<dbReference type="EMBL" id="JACCAC010000001">
    <property type="protein sequence ID" value="NYG55415.1"/>
    <property type="molecule type" value="Genomic_DNA"/>
</dbReference>
<organism evidence="5 6">
    <name type="scientific">Nocardioides perillae</name>
    <dbReference type="NCBI Taxonomy" id="1119534"/>
    <lineage>
        <taxon>Bacteria</taxon>
        <taxon>Bacillati</taxon>
        <taxon>Actinomycetota</taxon>
        <taxon>Actinomycetes</taxon>
        <taxon>Propionibacteriales</taxon>
        <taxon>Nocardioidaceae</taxon>
        <taxon>Nocardioides</taxon>
    </lineage>
</organism>
<evidence type="ECO:0000256" key="2">
    <source>
        <dbReference type="PROSITE-ProRule" id="PRU00335"/>
    </source>
</evidence>
<dbReference type="GO" id="GO:0003677">
    <property type="term" value="F:DNA binding"/>
    <property type="evidence" value="ECO:0007669"/>
    <property type="project" value="UniProtKB-UniRule"/>
</dbReference>
<dbReference type="Gene3D" id="1.10.10.60">
    <property type="entry name" value="Homeodomain-like"/>
    <property type="match status" value="1"/>
</dbReference>
<dbReference type="Proteomes" id="UP000544110">
    <property type="component" value="Unassembled WGS sequence"/>
</dbReference>
<feature type="DNA-binding region" description="H-T-H motif" evidence="2">
    <location>
        <begin position="50"/>
        <end position="69"/>
    </location>
</feature>
<dbReference type="Pfam" id="PF00440">
    <property type="entry name" value="TetR_N"/>
    <property type="match status" value="1"/>
</dbReference>
<sequence>MPGSAPDAASPARSEDVRAESRGERKERTRTAIVAAALRLAAEGTLSTVSLRQVTREVGIVPTAFYRHFASLDDVGLQLVDESLVSLRAMLRDVRRPEEADPTFWDMIDRSVDVLVDHVHRRRDHFGFIARERIAGPPPVREAIRHGIELIERELATDIARLPGTEDWSAEDLRILANLIVTSMVSRAEQIVAAAGRRAAEEQLAATARTQLRMVLVGALHWRSRDT</sequence>
<protein>
    <submittedName>
        <fullName evidence="5">AcrR family transcriptional regulator</fullName>
    </submittedName>
</protein>
<dbReference type="PROSITE" id="PS50977">
    <property type="entry name" value="HTH_TETR_2"/>
    <property type="match status" value="1"/>
</dbReference>
<keyword evidence="1 2" id="KW-0238">DNA-binding</keyword>
<accession>A0A7Y9RWS5</accession>
<dbReference type="InterPro" id="IPR009057">
    <property type="entry name" value="Homeodomain-like_sf"/>
</dbReference>
<feature type="compositionally biased region" description="Basic and acidic residues" evidence="3">
    <location>
        <begin position="13"/>
        <end position="28"/>
    </location>
</feature>
<reference evidence="5 6" key="1">
    <citation type="submission" date="2020-07" db="EMBL/GenBank/DDBJ databases">
        <title>Sequencing the genomes of 1000 actinobacteria strains.</title>
        <authorList>
            <person name="Klenk H.-P."/>
        </authorList>
    </citation>
    <scope>NUCLEOTIDE SEQUENCE [LARGE SCALE GENOMIC DNA]</scope>
    <source>
        <strain evidence="5 6">DSM 24552</strain>
    </source>
</reference>
<dbReference type="InterPro" id="IPR050692">
    <property type="entry name" value="HTH_transcr_repressor_FabR"/>
</dbReference>
<evidence type="ECO:0000256" key="1">
    <source>
        <dbReference type="ARBA" id="ARBA00023125"/>
    </source>
</evidence>
<name>A0A7Y9RWS5_9ACTN</name>
<dbReference type="InterPro" id="IPR001647">
    <property type="entry name" value="HTH_TetR"/>
</dbReference>
<evidence type="ECO:0000313" key="6">
    <source>
        <dbReference type="Proteomes" id="UP000544110"/>
    </source>
</evidence>
<feature type="domain" description="HTH tetR-type" evidence="4">
    <location>
        <begin position="27"/>
        <end position="87"/>
    </location>
</feature>
<evidence type="ECO:0000313" key="5">
    <source>
        <dbReference type="EMBL" id="NYG55415.1"/>
    </source>
</evidence>
<dbReference type="AlphaFoldDB" id="A0A7Y9RWS5"/>
<keyword evidence="6" id="KW-1185">Reference proteome</keyword>
<dbReference type="SUPFAM" id="SSF46689">
    <property type="entry name" value="Homeodomain-like"/>
    <property type="match status" value="1"/>
</dbReference>
<proteinExistence type="predicted"/>
<dbReference type="Gene3D" id="1.10.357.10">
    <property type="entry name" value="Tetracycline Repressor, domain 2"/>
    <property type="match status" value="1"/>
</dbReference>
<dbReference type="RefSeq" id="WP_179517862.1">
    <property type="nucleotide sequence ID" value="NZ_JACCAC010000001.1"/>
</dbReference>
<evidence type="ECO:0000256" key="3">
    <source>
        <dbReference type="SAM" id="MobiDB-lite"/>
    </source>
</evidence>
<dbReference type="PANTHER" id="PTHR47752:SF1">
    <property type="entry name" value="HTH-TYPE TRANSCRIPTIONAL REPRESSOR FABR"/>
    <property type="match status" value="1"/>
</dbReference>
<evidence type="ECO:0000259" key="4">
    <source>
        <dbReference type="PROSITE" id="PS50977"/>
    </source>
</evidence>